<dbReference type="PROSITE" id="PS50012">
    <property type="entry name" value="RCC1_3"/>
    <property type="match status" value="3"/>
</dbReference>
<dbReference type="InterPro" id="IPR051210">
    <property type="entry name" value="Ub_ligase/GEF_domain"/>
</dbReference>
<gene>
    <name evidence="3" type="ORF">COCSUDRAFT_15606</name>
</gene>
<dbReference type="PROSITE" id="PS00626">
    <property type="entry name" value="RCC1_2"/>
    <property type="match status" value="3"/>
</dbReference>
<dbReference type="Pfam" id="PF00415">
    <property type="entry name" value="RCC1"/>
    <property type="match status" value="3"/>
</dbReference>
<keyword evidence="4" id="KW-1185">Reference proteome</keyword>
<dbReference type="EMBL" id="AGSI01000008">
    <property type="protein sequence ID" value="EIE23151.1"/>
    <property type="molecule type" value="Genomic_DNA"/>
</dbReference>
<dbReference type="PANTHER" id="PTHR22870">
    <property type="entry name" value="REGULATOR OF CHROMOSOME CONDENSATION"/>
    <property type="match status" value="1"/>
</dbReference>
<dbReference type="KEGG" id="csl:COCSUDRAFT_15606"/>
<evidence type="ECO:0000256" key="2">
    <source>
        <dbReference type="PROSITE-ProRule" id="PRU00235"/>
    </source>
</evidence>
<dbReference type="AlphaFoldDB" id="I0YXN2"/>
<dbReference type="PRINTS" id="PR00633">
    <property type="entry name" value="RCCNDNSATION"/>
</dbReference>
<dbReference type="Gene3D" id="2.130.10.30">
    <property type="entry name" value="Regulator of chromosome condensation 1/beta-lactamase-inhibitor protein II"/>
    <property type="match status" value="1"/>
</dbReference>
<organism evidence="3 4">
    <name type="scientific">Coccomyxa subellipsoidea (strain C-169)</name>
    <name type="common">Green microalga</name>
    <dbReference type="NCBI Taxonomy" id="574566"/>
    <lineage>
        <taxon>Eukaryota</taxon>
        <taxon>Viridiplantae</taxon>
        <taxon>Chlorophyta</taxon>
        <taxon>core chlorophytes</taxon>
        <taxon>Trebouxiophyceae</taxon>
        <taxon>Trebouxiophyceae incertae sedis</taxon>
        <taxon>Coccomyxaceae</taxon>
        <taxon>Coccomyxa</taxon>
        <taxon>Coccomyxa subellipsoidea</taxon>
    </lineage>
</organism>
<keyword evidence="1" id="KW-0677">Repeat</keyword>
<feature type="repeat" description="RCC1" evidence="2">
    <location>
        <begin position="137"/>
        <end position="165"/>
    </location>
</feature>
<dbReference type="Proteomes" id="UP000007264">
    <property type="component" value="Unassembled WGS sequence"/>
</dbReference>
<feature type="repeat" description="RCC1" evidence="2">
    <location>
        <begin position="31"/>
        <end position="82"/>
    </location>
</feature>
<reference evidence="3 4" key="1">
    <citation type="journal article" date="2012" name="Genome Biol.">
        <title>The genome of the polar eukaryotic microalga coccomyxa subellipsoidea reveals traits of cold adaptation.</title>
        <authorList>
            <person name="Blanc G."/>
            <person name="Agarkova I."/>
            <person name="Grimwood J."/>
            <person name="Kuo A."/>
            <person name="Brueggeman A."/>
            <person name="Dunigan D."/>
            <person name="Gurnon J."/>
            <person name="Ladunga I."/>
            <person name="Lindquist E."/>
            <person name="Lucas S."/>
            <person name="Pangilinan J."/>
            <person name="Proschold T."/>
            <person name="Salamov A."/>
            <person name="Schmutz J."/>
            <person name="Weeks D."/>
            <person name="Yamada T."/>
            <person name="Claverie J.M."/>
            <person name="Grigoriev I."/>
            <person name="Van Etten J."/>
            <person name="Lomsadze A."/>
            <person name="Borodovsky M."/>
        </authorList>
    </citation>
    <scope>NUCLEOTIDE SEQUENCE [LARGE SCALE GENOMIC DNA]</scope>
    <source>
        <strain evidence="3 4">C-169</strain>
    </source>
</reference>
<protein>
    <submittedName>
        <fullName evidence="3">RCC1/BLIP-II</fullName>
    </submittedName>
</protein>
<comment type="caution">
    <text evidence="3">The sequence shown here is derived from an EMBL/GenBank/DDBJ whole genome shotgun (WGS) entry which is preliminary data.</text>
</comment>
<name>I0YXN2_COCSC</name>
<dbReference type="PANTHER" id="PTHR22870:SF466">
    <property type="entry name" value="ANKYRIN REPEAT-CONTAINING PROTEIN"/>
    <property type="match status" value="1"/>
</dbReference>
<feature type="repeat" description="RCC1" evidence="2">
    <location>
        <begin position="83"/>
        <end position="136"/>
    </location>
</feature>
<evidence type="ECO:0000256" key="1">
    <source>
        <dbReference type="ARBA" id="ARBA00022737"/>
    </source>
</evidence>
<proteinExistence type="predicted"/>
<evidence type="ECO:0000313" key="4">
    <source>
        <dbReference type="Proteomes" id="UP000007264"/>
    </source>
</evidence>
<dbReference type="OrthoDB" id="8068875at2759"/>
<dbReference type="RefSeq" id="XP_005647695.1">
    <property type="nucleotide sequence ID" value="XM_005647638.1"/>
</dbReference>
<evidence type="ECO:0000313" key="3">
    <source>
        <dbReference type="EMBL" id="EIE23151.1"/>
    </source>
</evidence>
<dbReference type="eggNOG" id="KOG1426">
    <property type="taxonomic scope" value="Eukaryota"/>
</dbReference>
<dbReference type="GeneID" id="17041139"/>
<dbReference type="InterPro" id="IPR000408">
    <property type="entry name" value="Reg_chr_condens"/>
</dbReference>
<dbReference type="SUPFAM" id="SSF50985">
    <property type="entry name" value="RCC1/BLIP-II"/>
    <property type="match status" value="1"/>
</dbReference>
<dbReference type="STRING" id="574566.I0YXN2"/>
<sequence>MLGEQVASLHRTRIVSVSAGGNHTLAISEAGELWSCGRGRHGQLGLGTFEDQTLLRKVTTLQGIRIVSAAAGEKHSVALGSHGCMYTWGCGRHGQLGLENVADFRVSSLDPNHLDPWDRITAVAAGLNHTVALTVAGDIFMCGHNKHGALGLGDTANRFLPTKVT</sequence>
<dbReference type="InterPro" id="IPR009091">
    <property type="entry name" value="RCC1/BLIP-II"/>
</dbReference>
<accession>I0YXN2</accession>